<organism evidence="3 4">
    <name type="scientific">Umezakia ovalisporum FSS-43</name>
    <dbReference type="NCBI Taxonomy" id="2740520"/>
    <lineage>
        <taxon>Bacteria</taxon>
        <taxon>Bacillati</taxon>
        <taxon>Cyanobacteriota</taxon>
        <taxon>Cyanophyceae</taxon>
        <taxon>Nostocales</taxon>
        <taxon>Nodulariaceae</taxon>
        <taxon>Umezakia</taxon>
    </lineage>
</organism>
<gene>
    <name evidence="3" type="ORF">NWP19_12180</name>
</gene>
<name>A0ABT6K5F3_9CYAN</name>
<evidence type="ECO:0000256" key="2">
    <source>
        <dbReference type="SAM" id="Phobius"/>
    </source>
</evidence>
<evidence type="ECO:0000313" key="3">
    <source>
        <dbReference type="EMBL" id="MDH6057518.1"/>
    </source>
</evidence>
<proteinExistence type="predicted"/>
<comment type="caution">
    <text evidence="3">The sequence shown here is derived from an EMBL/GenBank/DDBJ whole genome shotgun (WGS) entry which is preliminary data.</text>
</comment>
<evidence type="ECO:0000313" key="4">
    <source>
        <dbReference type="Proteomes" id="UP001159371"/>
    </source>
</evidence>
<dbReference type="RefSeq" id="WP_280657152.1">
    <property type="nucleotide sequence ID" value="NZ_JANQDO010000080.1"/>
</dbReference>
<evidence type="ECO:0000256" key="1">
    <source>
        <dbReference type="SAM" id="MobiDB-lite"/>
    </source>
</evidence>
<keyword evidence="4" id="KW-1185">Reference proteome</keyword>
<evidence type="ECO:0008006" key="5">
    <source>
        <dbReference type="Google" id="ProtNLM"/>
    </source>
</evidence>
<dbReference type="Proteomes" id="UP001159371">
    <property type="component" value="Unassembled WGS sequence"/>
</dbReference>
<feature type="transmembrane region" description="Helical" evidence="2">
    <location>
        <begin position="29"/>
        <end position="50"/>
    </location>
</feature>
<reference evidence="3 4" key="1">
    <citation type="journal article" date="2023" name="J. Phycol.">
        <title>Chrysosporum ovalisporum is synonymous with the true-branching cyanobacterium Umezakia natans (Nostocales/Aphanizomenonaceae).</title>
        <authorList>
            <person name="McGregor G.B."/>
            <person name="Sendall B.C."/>
            <person name="Niiyama Y."/>
            <person name="Tuji A."/>
            <person name="Willis A."/>
        </authorList>
    </citation>
    <scope>NUCLEOTIDE SEQUENCE [LARGE SCALE GENOMIC DNA]</scope>
    <source>
        <strain evidence="3 4">FSS-43</strain>
    </source>
</reference>
<keyword evidence="2" id="KW-0812">Transmembrane</keyword>
<dbReference type="EMBL" id="JANQDO010000080">
    <property type="protein sequence ID" value="MDH6057518.1"/>
    <property type="molecule type" value="Genomic_DNA"/>
</dbReference>
<protein>
    <recommendedName>
        <fullName evidence="5">Glycine zipper domain-containing protein</fullName>
    </recommendedName>
</protein>
<feature type="region of interest" description="Disordered" evidence="1">
    <location>
        <begin position="52"/>
        <end position="72"/>
    </location>
</feature>
<keyword evidence="2" id="KW-1133">Transmembrane helix</keyword>
<sequence>MPTTINRKEDAPMKGVILGASSGATIGSFAGPVGIVVGGVVGAVVGVWLFENESTPEPKNRVSTPKSKPSNP</sequence>
<keyword evidence="2" id="KW-0472">Membrane</keyword>
<accession>A0ABT6K5F3</accession>